<gene>
    <name evidence="11" type="primary">pntA1</name>
    <name evidence="11" type="ORF">Ani05nite_73840</name>
</gene>
<dbReference type="SUPFAM" id="SSF51735">
    <property type="entry name" value="NAD(P)-binding Rossmann-fold domains"/>
    <property type="match status" value="1"/>
</dbReference>
<comment type="caution">
    <text evidence="11">The sequence shown here is derived from an EMBL/GenBank/DDBJ whole genome shotgun (WGS) entry which is preliminary data.</text>
</comment>
<evidence type="ECO:0000256" key="4">
    <source>
        <dbReference type="ARBA" id="ARBA00022741"/>
    </source>
</evidence>
<evidence type="ECO:0000313" key="11">
    <source>
        <dbReference type="EMBL" id="GIE53850.1"/>
    </source>
</evidence>
<organism evidence="11 12">
    <name type="scientific">Actinoplanes nipponensis</name>
    <dbReference type="NCBI Taxonomy" id="135950"/>
    <lineage>
        <taxon>Bacteria</taxon>
        <taxon>Bacillati</taxon>
        <taxon>Actinomycetota</taxon>
        <taxon>Actinomycetes</taxon>
        <taxon>Micromonosporales</taxon>
        <taxon>Micromonosporaceae</taxon>
        <taxon>Actinoplanes</taxon>
    </lineage>
</organism>
<dbReference type="GO" id="GO:0008750">
    <property type="term" value="F:proton-translocating NAD(P)+ transhydrogenase activity"/>
    <property type="evidence" value="ECO:0007669"/>
    <property type="project" value="UniProtKB-EC"/>
</dbReference>
<dbReference type="Pfam" id="PF05222">
    <property type="entry name" value="AlaDh_PNT_N"/>
    <property type="match status" value="1"/>
</dbReference>
<dbReference type="SMART" id="SM01002">
    <property type="entry name" value="AlaDh_PNT_C"/>
    <property type="match status" value="1"/>
</dbReference>
<evidence type="ECO:0000313" key="12">
    <source>
        <dbReference type="Proteomes" id="UP000647172"/>
    </source>
</evidence>
<keyword evidence="12" id="KW-1185">Reference proteome</keyword>
<protein>
    <recommendedName>
        <fullName evidence="3">proton-translocating NAD(P)(+) transhydrogenase</fullName>
        <ecNumber evidence="3">7.1.1.1</ecNumber>
    </recommendedName>
</protein>
<dbReference type="GO" id="GO:0006740">
    <property type="term" value="P:NADPH regeneration"/>
    <property type="evidence" value="ECO:0007669"/>
    <property type="project" value="TreeGrafter"/>
</dbReference>
<evidence type="ECO:0000256" key="1">
    <source>
        <dbReference type="ARBA" id="ARBA00003943"/>
    </source>
</evidence>
<dbReference type="InterPro" id="IPR036291">
    <property type="entry name" value="NAD(P)-bd_dom_sf"/>
</dbReference>
<dbReference type="GO" id="GO:0005886">
    <property type="term" value="C:plasma membrane"/>
    <property type="evidence" value="ECO:0007669"/>
    <property type="project" value="TreeGrafter"/>
</dbReference>
<accession>A0A919JR71</accession>
<dbReference type="Gene3D" id="3.40.50.720">
    <property type="entry name" value="NAD(P)-binding Rossmann-like Domain"/>
    <property type="match status" value="2"/>
</dbReference>
<dbReference type="Proteomes" id="UP000647172">
    <property type="component" value="Unassembled WGS sequence"/>
</dbReference>
<evidence type="ECO:0000256" key="2">
    <source>
        <dbReference type="ARBA" id="ARBA00005689"/>
    </source>
</evidence>
<evidence type="ECO:0000259" key="10">
    <source>
        <dbReference type="SMART" id="SM01003"/>
    </source>
</evidence>
<dbReference type="InterPro" id="IPR007886">
    <property type="entry name" value="AlaDH/PNT_N"/>
</dbReference>
<evidence type="ECO:0000256" key="5">
    <source>
        <dbReference type="ARBA" id="ARBA00022857"/>
    </source>
</evidence>
<dbReference type="GO" id="GO:0050661">
    <property type="term" value="F:NADP binding"/>
    <property type="evidence" value="ECO:0007669"/>
    <property type="project" value="TreeGrafter"/>
</dbReference>
<dbReference type="InterPro" id="IPR008143">
    <property type="entry name" value="Ala_DH/PNT_CS2"/>
</dbReference>
<dbReference type="Pfam" id="PF01262">
    <property type="entry name" value="AlaDh_PNT_C"/>
    <property type="match status" value="1"/>
</dbReference>
<keyword evidence="5" id="KW-0521">NADP</keyword>
<comment type="function">
    <text evidence="1">The transhydrogenation between NADH and NADP is coupled to respiration and ATP hydrolysis and functions as a proton pump across the membrane.</text>
</comment>
<feature type="domain" description="Alanine dehydrogenase/pyridine nucleotide transhydrogenase N-terminal" evidence="10">
    <location>
        <begin position="5"/>
        <end position="138"/>
    </location>
</feature>
<comment type="catalytic activity">
    <reaction evidence="8">
        <text>NAD(+) + NADPH + H(+)(in) = NADH + NADP(+) + H(+)(out)</text>
        <dbReference type="Rhea" id="RHEA:47992"/>
        <dbReference type="ChEBI" id="CHEBI:15378"/>
        <dbReference type="ChEBI" id="CHEBI:57540"/>
        <dbReference type="ChEBI" id="CHEBI:57783"/>
        <dbReference type="ChEBI" id="CHEBI:57945"/>
        <dbReference type="ChEBI" id="CHEBI:58349"/>
        <dbReference type="EC" id="7.1.1.1"/>
    </reaction>
</comment>
<evidence type="ECO:0000256" key="7">
    <source>
        <dbReference type="ARBA" id="ARBA00023027"/>
    </source>
</evidence>
<dbReference type="EMBL" id="BOMQ01000090">
    <property type="protein sequence ID" value="GIE53850.1"/>
    <property type="molecule type" value="Genomic_DNA"/>
</dbReference>
<proteinExistence type="inferred from homology"/>
<dbReference type="EC" id="7.1.1.1" evidence="3"/>
<evidence type="ECO:0000256" key="6">
    <source>
        <dbReference type="ARBA" id="ARBA00022967"/>
    </source>
</evidence>
<evidence type="ECO:0000256" key="3">
    <source>
        <dbReference type="ARBA" id="ARBA00012943"/>
    </source>
</evidence>
<dbReference type="SUPFAM" id="SSF52283">
    <property type="entry name" value="Formate/glycerate dehydrogenase catalytic domain-like"/>
    <property type="match status" value="1"/>
</dbReference>
<dbReference type="PANTHER" id="PTHR10160">
    <property type="entry name" value="NAD(P) TRANSHYDROGENASE"/>
    <property type="match status" value="1"/>
</dbReference>
<evidence type="ECO:0000259" key="9">
    <source>
        <dbReference type="SMART" id="SM01002"/>
    </source>
</evidence>
<reference evidence="11" key="1">
    <citation type="submission" date="2021-01" db="EMBL/GenBank/DDBJ databases">
        <title>Whole genome shotgun sequence of Actinoplanes nipponensis NBRC 14063.</title>
        <authorList>
            <person name="Komaki H."/>
            <person name="Tamura T."/>
        </authorList>
    </citation>
    <scope>NUCLEOTIDE SEQUENCE</scope>
    <source>
        <strain evidence="11">NBRC 14063</strain>
    </source>
</reference>
<keyword evidence="4" id="KW-0547">Nucleotide-binding</keyword>
<keyword evidence="7" id="KW-0520">NAD</keyword>
<feature type="domain" description="Alanine dehydrogenase/pyridine nucleotide transhydrogenase NAD(H)-binding" evidence="9">
    <location>
        <begin position="147"/>
        <end position="312"/>
    </location>
</feature>
<sequence>MTTIGVVRETDAGERRVALAPDDVPKLRRAGLRVLVEAGAGAGSWFPDPAYAAAGAELADRAEVYAGSDVLVVIGPPDDLTALRPGQWLAGLLAPLTDPVLAERLAAAGVTAVSLDLLPRTLSRAQAMDALTSQASVAGYKAALVAAGAYGGYLPMLMTAAGTTRPARVLVLGAGVAGLQAIATARRLGATVTGYDVREAAQEDIASTGATVLRLDTAAGTGTGGYARRLTAAETAAQQQALDRAVAGFDIVITTAQVPDGRPPVLVTEAALDGLRPGAVVVDTAAGEHGGNVAGSEPGKTMVTPRGVTVVGAAGLLAQLPQAASTAYSRNICALLGSLVRDGAPVLDPDDEIHAAIVVTRDGAVVNPRVLAALGSEVGS</sequence>
<dbReference type="RefSeq" id="WP_203776214.1">
    <property type="nucleotide sequence ID" value="NZ_BAAAYJ010000059.1"/>
</dbReference>
<dbReference type="PANTHER" id="PTHR10160:SF19">
    <property type="entry name" value="PROTON-TRANSLOCATING NAD(P)(+) TRANSHYDROGENASE"/>
    <property type="match status" value="1"/>
</dbReference>
<dbReference type="GO" id="GO:0016491">
    <property type="term" value="F:oxidoreductase activity"/>
    <property type="evidence" value="ECO:0007669"/>
    <property type="project" value="InterPro"/>
</dbReference>
<comment type="similarity">
    <text evidence="2">Belongs to the AlaDH/PNT family.</text>
</comment>
<dbReference type="SMART" id="SM01003">
    <property type="entry name" value="AlaDh_PNT_N"/>
    <property type="match status" value="1"/>
</dbReference>
<dbReference type="AlphaFoldDB" id="A0A919JR71"/>
<dbReference type="PROSITE" id="PS00837">
    <property type="entry name" value="ALADH_PNT_2"/>
    <property type="match status" value="1"/>
</dbReference>
<name>A0A919JR71_9ACTN</name>
<keyword evidence="6" id="KW-1278">Translocase</keyword>
<evidence type="ECO:0000256" key="8">
    <source>
        <dbReference type="ARBA" id="ARBA00048202"/>
    </source>
</evidence>
<dbReference type="InterPro" id="IPR007698">
    <property type="entry name" value="AlaDH/PNT_NAD(H)-bd"/>
</dbReference>